<accession>A0A1X7VTK1</accession>
<dbReference type="eggNOG" id="KOG0017">
    <property type="taxonomic scope" value="Eukaryota"/>
</dbReference>
<reference evidence="1" key="1">
    <citation type="submission" date="2017-05" db="UniProtKB">
        <authorList>
            <consortium name="EnsemblMetazoa"/>
        </authorList>
    </citation>
    <scope>IDENTIFICATION</scope>
</reference>
<dbReference type="InterPro" id="IPR043128">
    <property type="entry name" value="Rev_trsase/Diguanyl_cyclase"/>
</dbReference>
<dbReference type="Gene3D" id="3.30.70.270">
    <property type="match status" value="1"/>
</dbReference>
<dbReference type="InterPro" id="IPR050951">
    <property type="entry name" value="Retrovirus_Pol_polyprotein"/>
</dbReference>
<dbReference type="AlphaFoldDB" id="A0A1X7VTK1"/>
<sequence>MTFKVDTGAGATAVSQDTFKGFSNGSIVLIPSQKSLRGPSGQPLPGLGNLGEPCTIKLQSGAKPHLLFTARKIPLTLRDMVREELNSTESIRVISIVEEPTLLCVGMIPIRNRIGKVRICVDLKRLNESVHQEVFPLPEVDDDLAQQSGAMVLTKLDANSGFWQLLLSEESRLLTTFITPFH</sequence>
<dbReference type="EnsemblMetazoa" id="Aqu2.1.43209_001">
    <property type="protein sequence ID" value="Aqu2.1.43209_001"/>
    <property type="gene ID" value="Aqu2.1.43209"/>
</dbReference>
<organism evidence="1">
    <name type="scientific">Amphimedon queenslandica</name>
    <name type="common">Sponge</name>
    <dbReference type="NCBI Taxonomy" id="400682"/>
    <lineage>
        <taxon>Eukaryota</taxon>
        <taxon>Metazoa</taxon>
        <taxon>Porifera</taxon>
        <taxon>Demospongiae</taxon>
        <taxon>Heteroscleromorpha</taxon>
        <taxon>Haplosclerida</taxon>
        <taxon>Niphatidae</taxon>
        <taxon>Amphimedon</taxon>
    </lineage>
</organism>
<dbReference type="SUPFAM" id="SSF56672">
    <property type="entry name" value="DNA/RNA polymerases"/>
    <property type="match status" value="1"/>
</dbReference>
<evidence type="ECO:0000313" key="1">
    <source>
        <dbReference type="EnsemblMetazoa" id="Aqu2.1.43209_001"/>
    </source>
</evidence>
<dbReference type="InterPro" id="IPR043502">
    <property type="entry name" value="DNA/RNA_pol_sf"/>
</dbReference>
<dbReference type="PANTHER" id="PTHR37984">
    <property type="entry name" value="PROTEIN CBG26694"/>
    <property type="match status" value="1"/>
</dbReference>
<protein>
    <recommendedName>
        <fullName evidence="2">Peptidase A2 domain-containing protein</fullName>
    </recommendedName>
</protein>
<dbReference type="STRING" id="400682.A0A1X7VTK1"/>
<name>A0A1X7VTK1_AMPQE</name>
<proteinExistence type="predicted"/>
<dbReference type="InParanoid" id="A0A1X7VTK1"/>
<dbReference type="PANTHER" id="PTHR37984:SF5">
    <property type="entry name" value="PROTEIN NYNRIN-LIKE"/>
    <property type="match status" value="1"/>
</dbReference>
<evidence type="ECO:0008006" key="2">
    <source>
        <dbReference type="Google" id="ProtNLM"/>
    </source>
</evidence>
<dbReference type="Gene3D" id="3.10.10.10">
    <property type="entry name" value="HIV Type 1 Reverse Transcriptase, subunit A, domain 1"/>
    <property type="match status" value="1"/>
</dbReference>
<dbReference type="OMA" id="CLREAIY"/>